<gene>
    <name evidence="7" type="ORF">BDW59DRAFT_163861</name>
</gene>
<dbReference type="Pfam" id="PF07690">
    <property type="entry name" value="MFS_1"/>
    <property type="match status" value="1"/>
</dbReference>
<feature type="transmembrane region" description="Helical" evidence="5">
    <location>
        <begin position="245"/>
        <end position="264"/>
    </location>
</feature>
<keyword evidence="4 5" id="KW-0472">Membrane</keyword>
<feature type="transmembrane region" description="Helical" evidence="5">
    <location>
        <begin position="441"/>
        <end position="462"/>
    </location>
</feature>
<dbReference type="Gene3D" id="1.20.1250.20">
    <property type="entry name" value="MFS general substrate transporter like domains"/>
    <property type="match status" value="2"/>
</dbReference>
<feature type="transmembrane region" description="Helical" evidence="5">
    <location>
        <begin position="149"/>
        <end position="171"/>
    </location>
</feature>
<dbReference type="CDD" id="cd17476">
    <property type="entry name" value="MFS_Amf1_MDR_like"/>
    <property type="match status" value="1"/>
</dbReference>
<feature type="transmembrane region" description="Helical" evidence="5">
    <location>
        <begin position="314"/>
        <end position="335"/>
    </location>
</feature>
<name>A0ABR4I3E9_9EURO</name>
<feature type="transmembrane region" description="Helical" evidence="5">
    <location>
        <begin position="210"/>
        <end position="233"/>
    </location>
</feature>
<evidence type="ECO:0000256" key="1">
    <source>
        <dbReference type="ARBA" id="ARBA00004141"/>
    </source>
</evidence>
<feature type="domain" description="Major facilitator superfamily (MFS) profile" evidence="6">
    <location>
        <begin position="46"/>
        <end position="506"/>
    </location>
</feature>
<organism evidence="7 8">
    <name type="scientific">Aspergillus cavernicola</name>
    <dbReference type="NCBI Taxonomy" id="176166"/>
    <lineage>
        <taxon>Eukaryota</taxon>
        <taxon>Fungi</taxon>
        <taxon>Dikarya</taxon>
        <taxon>Ascomycota</taxon>
        <taxon>Pezizomycotina</taxon>
        <taxon>Eurotiomycetes</taxon>
        <taxon>Eurotiomycetidae</taxon>
        <taxon>Eurotiales</taxon>
        <taxon>Aspergillaceae</taxon>
        <taxon>Aspergillus</taxon>
        <taxon>Aspergillus subgen. Nidulantes</taxon>
    </lineage>
</organism>
<dbReference type="EMBL" id="JBFXLS010000059">
    <property type="protein sequence ID" value="KAL2822271.1"/>
    <property type="molecule type" value="Genomic_DNA"/>
</dbReference>
<evidence type="ECO:0000256" key="4">
    <source>
        <dbReference type="ARBA" id="ARBA00023136"/>
    </source>
</evidence>
<evidence type="ECO:0000313" key="8">
    <source>
        <dbReference type="Proteomes" id="UP001610335"/>
    </source>
</evidence>
<dbReference type="PANTHER" id="PTHR42718:SF41">
    <property type="entry name" value="MFS TRANSPORTER OF UNKOWN SPECIFICITY (AFU_ORTHOLOGUE AFUA_5G09940)-RELATED"/>
    <property type="match status" value="1"/>
</dbReference>
<feature type="transmembrane region" description="Helical" evidence="5">
    <location>
        <begin position="123"/>
        <end position="143"/>
    </location>
</feature>
<evidence type="ECO:0000256" key="5">
    <source>
        <dbReference type="SAM" id="Phobius"/>
    </source>
</evidence>
<evidence type="ECO:0000256" key="2">
    <source>
        <dbReference type="ARBA" id="ARBA00022692"/>
    </source>
</evidence>
<feature type="transmembrane region" description="Helical" evidence="5">
    <location>
        <begin position="404"/>
        <end position="429"/>
    </location>
</feature>
<feature type="transmembrane region" description="Helical" evidence="5">
    <location>
        <begin position="276"/>
        <end position="294"/>
    </location>
</feature>
<dbReference type="InterPro" id="IPR011701">
    <property type="entry name" value="MFS"/>
</dbReference>
<dbReference type="PROSITE" id="PS50850">
    <property type="entry name" value="MFS"/>
    <property type="match status" value="1"/>
</dbReference>
<dbReference type="PANTHER" id="PTHR42718">
    <property type="entry name" value="MAJOR FACILITATOR SUPERFAMILY MULTIDRUG TRANSPORTER MFSC"/>
    <property type="match status" value="1"/>
</dbReference>
<dbReference type="InterPro" id="IPR020846">
    <property type="entry name" value="MFS_dom"/>
</dbReference>
<feature type="transmembrane region" description="Helical" evidence="5">
    <location>
        <begin position="379"/>
        <end position="398"/>
    </location>
</feature>
<comment type="subcellular location">
    <subcellularLocation>
        <location evidence="1">Membrane</location>
        <topology evidence="1">Multi-pass membrane protein</topology>
    </subcellularLocation>
</comment>
<keyword evidence="8" id="KW-1185">Reference proteome</keyword>
<evidence type="ECO:0000256" key="3">
    <source>
        <dbReference type="ARBA" id="ARBA00022989"/>
    </source>
</evidence>
<keyword evidence="3 5" id="KW-1133">Transmembrane helix</keyword>
<reference evidence="7 8" key="1">
    <citation type="submission" date="2024-07" db="EMBL/GenBank/DDBJ databases">
        <title>Section-level genome sequencing and comparative genomics of Aspergillus sections Usti and Cavernicolus.</title>
        <authorList>
            <consortium name="Lawrence Berkeley National Laboratory"/>
            <person name="Nybo J.L."/>
            <person name="Vesth T.C."/>
            <person name="Theobald S."/>
            <person name="Frisvad J.C."/>
            <person name="Larsen T.O."/>
            <person name="Kjaerboelling I."/>
            <person name="Rothschild-Mancinelli K."/>
            <person name="Lyhne E.K."/>
            <person name="Kogle M.E."/>
            <person name="Barry K."/>
            <person name="Clum A."/>
            <person name="Na H."/>
            <person name="Ledsgaard L."/>
            <person name="Lin J."/>
            <person name="Lipzen A."/>
            <person name="Kuo A."/>
            <person name="Riley R."/>
            <person name="Mondo S."/>
            <person name="LaButti K."/>
            <person name="Haridas S."/>
            <person name="Pangalinan J."/>
            <person name="Salamov A.A."/>
            <person name="Simmons B.A."/>
            <person name="Magnuson J.K."/>
            <person name="Chen J."/>
            <person name="Drula E."/>
            <person name="Henrissat B."/>
            <person name="Wiebenga A."/>
            <person name="Lubbers R.J."/>
            <person name="Gomes A.C."/>
            <person name="Makela M.R."/>
            <person name="Stajich J."/>
            <person name="Grigoriev I.V."/>
            <person name="Mortensen U.H."/>
            <person name="De vries R.P."/>
            <person name="Baker S.E."/>
            <person name="Andersen M.R."/>
        </authorList>
    </citation>
    <scope>NUCLEOTIDE SEQUENCE [LARGE SCALE GENOMIC DNA]</scope>
    <source>
        <strain evidence="7 8">CBS 600.67</strain>
    </source>
</reference>
<keyword evidence="2 5" id="KW-0812">Transmembrane</keyword>
<sequence>MSVPRGDTEASPDVTATSEKKPTYGTFREILISALIVSSQLVQMIPYGSGVTAGLKIGSDIGASPIESTWIVASYPSVFTWFSPPRLSRARPSTDTPFPDRLTQGAFVLMGGRVGTVYGHKNTVVVAGIWWFIFHLISGFMRSVISLSLIRALSGIGGAFMVPNAIALLTITFPPGKVRNISVGLFGAMAPIGAAGGSVFGGIFGQLFQWKWLFFFLAILGAVVFTLFAFIVPGEGEPFDKGGRIDYIGAYFGVGGLILFNFVWNQAPAVGWDEPYEYALLIVSILHFVAFGIWESKFAKDPILPFHIWSAPSFGPMILAAFLAFMSVGIVIWYITVWNLEVRHYSLLSNSAAYATLAVCGVLAAIISAKVIPYLPAEYILAIGSLASCVSSILIATMPAQQVYWAQVFLAMIFTAFGPDFLFTAAQIIASNTVKRHQQGIAGSLIGTLLSYGLSTGLGFAGTVEAYTNNNGQNQIRGYRNALYLGIGLGAAAGILAVFFVRIPKDRREGWDEDEDVPTPV</sequence>
<comment type="caution">
    <text evidence="7">The sequence shown here is derived from an EMBL/GenBank/DDBJ whole genome shotgun (WGS) entry which is preliminary data.</text>
</comment>
<feature type="transmembrane region" description="Helical" evidence="5">
    <location>
        <begin position="183"/>
        <end position="204"/>
    </location>
</feature>
<proteinExistence type="predicted"/>
<accession>A0ABR4I3E9</accession>
<dbReference type="Proteomes" id="UP001610335">
    <property type="component" value="Unassembled WGS sequence"/>
</dbReference>
<protein>
    <submittedName>
        <fullName evidence="7">MFS general substrate transporter</fullName>
    </submittedName>
</protein>
<feature type="transmembrane region" description="Helical" evidence="5">
    <location>
        <begin position="482"/>
        <end position="501"/>
    </location>
</feature>
<feature type="transmembrane region" description="Helical" evidence="5">
    <location>
        <begin position="347"/>
        <end position="367"/>
    </location>
</feature>
<evidence type="ECO:0000313" key="7">
    <source>
        <dbReference type="EMBL" id="KAL2822271.1"/>
    </source>
</evidence>
<dbReference type="SUPFAM" id="SSF103473">
    <property type="entry name" value="MFS general substrate transporter"/>
    <property type="match status" value="1"/>
</dbReference>
<dbReference type="InterPro" id="IPR036259">
    <property type="entry name" value="MFS_trans_sf"/>
</dbReference>
<evidence type="ECO:0000259" key="6">
    <source>
        <dbReference type="PROSITE" id="PS50850"/>
    </source>
</evidence>